<evidence type="ECO:0000313" key="2">
    <source>
        <dbReference type="Proteomes" id="UP000664521"/>
    </source>
</evidence>
<comment type="caution">
    <text evidence="1">The sequence shown here is derived from an EMBL/GenBank/DDBJ whole genome shotgun (WGS) entry which is preliminary data.</text>
</comment>
<dbReference type="EMBL" id="CAJPDS010000038">
    <property type="protein sequence ID" value="CAF9925246.1"/>
    <property type="molecule type" value="Genomic_DNA"/>
</dbReference>
<sequence>MTTSLTIQQRRTRIIGNLKGNKPSIMVAKFADHARAQEAERRGEEYIRPHAFTFLILENSGEGIPITLETVQKIVDEQAISLGLSEEEPTSLQLQEATFLQRYDLDNAKEVGTKLQGVCLKGYVRFWWDELTRLLQQDNWAETMVFYVEYLTSKVECEGVKMDALRIRRHFAEGELGEEDEEEGKNGGKHVVVIA</sequence>
<proteinExistence type="predicted"/>
<dbReference type="AlphaFoldDB" id="A0A8H3FII1"/>
<reference evidence="1" key="1">
    <citation type="submission" date="2021-03" db="EMBL/GenBank/DDBJ databases">
        <authorList>
            <person name="Tagirdzhanova G."/>
        </authorList>
    </citation>
    <scope>NUCLEOTIDE SEQUENCE</scope>
</reference>
<name>A0A8H3FII1_9LECA</name>
<protein>
    <submittedName>
        <fullName evidence="1">Uncharacterized protein</fullName>
    </submittedName>
</protein>
<accession>A0A8H3FII1</accession>
<keyword evidence="2" id="KW-1185">Reference proteome</keyword>
<gene>
    <name evidence="1" type="ORF">HETSPECPRED_005785</name>
</gene>
<dbReference type="Proteomes" id="UP000664521">
    <property type="component" value="Unassembled WGS sequence"/>
</dbReference>
<evidence type="ECO:0000313" key="1">
    <source>
        <dbReference type="EMBL" id="CAF9925246.1"/>
    </source>
</evidence>
<organism evidence="1 2">
    <name type="scientific">Heterodermia speciosa</name>
    <dbReference type="NCBI Taxonomy" id="116794"/>
    <lineage>
        <taxon>Eukaryota</taxon>
        <taxon>Fungi</taxon>
        <taxon>Dikarya</taxon>
        <taxon>Ascomycota</taxon>
        <taxon>Pezizomycotina</taxon>
        <taxon>Lecanoromycetes</taxon>
        <taxon>OSLEUM clade</taxon>
        <taxon>Lecanoromycetidae</taxon>
        <taxon>Caliciales</taxon>
        <taxon>Physciaceae</taxon>
        <taxon>Heterodermia</taxon>
    </lineage>
</organism>